<keyword evidence="5" id="KW-0648">Protein biosynthesis</keyword>
<evidence type="ECO:0000259" key="4">
    <source>
        <dbReference type="PROSITE" id="PS50405"/>
    </source>
</evidence>
<keyword evidence="5" id="KW-0251">Elongation factor</keyword>
<sequence length="217" mass="24753">MSFGTIYTHELNPRTTSILAVAKEQGLQLEVIYADKEGNKENYEKLLRINPLGQVPTFVGADGYVLTECMAIALYITSRSDTTTLLGSTRREYFETIKWMSLANSDLLPNAGGVVFPLIGRTLPVRKDHQDSLRAFHEDCRLLESHLSTNKYLVTDHVTLADFFTASMMKFPFMLGHKVLHAKYPRLTEWFNRVYEMRMFKEVAGDLHLVDAPFPTL</sequence>
<dbReference type="InterPro" id="IPR036282">
    <property type="entry name" value="Glutathione-S-Trfase_C_sf"/>
</dbReference>
<gene>
    <name evidence="5" type="ORF">UCREL1_5775</name>
</gene>
<dbReference type="STRING" id="1287681.M7TBH0"/>
<keyword evidence="6" id="KW-1185">Reference proteome</keyword>
<dbReference type="Proteomes" id="UP000012174">
    <property type="component" value="Unassembled WGS sequence"/>
</dbReference>
<dbReference type="AlphaFoldDB" id="M7TBH0"/>
<dbReference type="SFLD" id="SFLDS00019">
    <property type="entry name" value="Glutathione_Transferase_(cytos"/>
    <property type="match status" value="1"/>
</dbReference>
<dbReference type="InterPro" id="IPR004046">
    <property type="entry name" value="GST_C"/>
</dbReference>
<evidence type="ECO:0000259" key="3">
    <source>
        <dbReference type="PROSITE" id="PS50404"/>
    </source>
</evidence>
<dbReference type="PANTHER" id="PTHR43986">
    <property type="entry name" value="ELONGATION FACTOR 1-GAMMA"/>
    <property type="match status" value="1"/>
</dbReference>
<evidence type="ECO:0000313" key="6">
    <source>
        <dbReference type="Proteomes" id="UP000012174"/>
    </source>
</evidence>
<accession>M7TBH0</accession>
<dbReference type="PANTHER" id="PTHR43986:SF1">
    <property type="entry name" value="ELONGATION FACTOR 1-GAMMA"/>
    <property type="match status" value="1"/>
</dbReference>
<protein>
    <submittedName>
        <fullName evidence="5">Putative elongation factor 1-gamma protein</fullName>
    </submittedName>
</protein>
<evidence type="ECO:0000313" key="5">
    <source>
        <dbReference type="EMBL" id="EMR67231.1"/>
    </source>
</evidence>
<dbReference type="HOGENOM" id="CLU_011226_3_2_1"/>
<dbReference type="InterPro" id="IPR050802">
    <property type="entry name" value="EF-GSTs"/>
</dbReference>
<dbReference type="InterPro" id="IPR036249">
    <property type="entry name" value="Thioredoxin-like_sf"/>
</dbReference>
<dbReference type="Gene3D" id="1.20.1050.10">
    <property type="match status" value="1"/>
</dbReference>
<organism evidence="5 6">
    <name type="scientific">Eutypa lata (strain UCR-EL1)</name>
    <name type="common">Grapevine dieback disease fungus</name>
    <name type="synonym">Eutypa armeniacae</name>
    <dbReference type="NCBI Taxonomy" id="1287681"/>
    <lineage>
        <taxon>Eukaryota</taxon>
        <taxon>Fungi</taxon>
        <taxon>Dikarya</taxon>
        <taxon>Ascomycota</taxon>
        <taxon>Pezizomycotina</taxon>
        <taxon>Sordariomycetes</taxon>
        <taxon>Xylariomycetidae</taxon>
        <taxon>Xylariales</taxon>
        <taxon>Diatrypaceae</taxon>
        <taxon>Eutypa</taxon>
    </lineage>
</organism>
<dbReference type="KEGG" id="ela:UCREL1_5775"/>
<dbReference type="eggNOG" id="KOG0867">
    <property type="taxonomic scope" value="Eukaryota"/>
</dbReference>
<name>M7TBH0_EUTLA</name>
<comment type="similarity">
    <text evidence="1 2">Belongs to the GST superfamily.</text>
</comment>
<dbReference type="InterPro" id="IPR004045">
    <property type="entry name" value="Glutathione_S-Trfase_N"/>
</dbReference>
<dbReference type="SFLD" id="SFLDG00358">
    <property type="entry name" value="Main_(cytGST)"/>
    <property type="match status" value="1"/>
</dbReference>
<dbReference type="CDD" id="cd03044">
    <property type="entry name" value="GST_N_EF1Bgamma"/>
    <property type="match status" value="1"/>
</dbReference>
<dbReference type="OMA" id="MAIALYI"/>
<dbReference type="Pfam" id="PF00043">
    <property type="entry name" value="GST_C"/>
    <property type="match status" value="1"/>
</dbReference>
<dbReference type="SUPFAM" id="SSF47616">
    <property type="entry name" value="GST C-terminal domain-like"/>
    <property type="match status" value="1"/>
</dbReference>
<dbReference type="EMBL" id="KB706482">
    <property type="protein sequence ID" value="EMR67231.1"/>
    <property type="molecule type" value="Genomic_DNA"/>
</dbReference>
<proteinExistence type="inferred from homology"/>
<dbReference type="GO" id="GO:0003746">
    <property type="term" value="F:translation elongation factor activity"/>
    <property type="evidence" value="ECO:0007669"/>
    <property type="project" value="UniProtKB-KW"/>
</dbReference>
<dbReference type="PROSITE" id="PS50404">
    <property type="entry name" value="GST_NTER"/>
    <property type="match status" value="1"/>
</dbReference>
<dbReference type="SUPFAM" id="SSF52833">
    <property type="entry name" value="Thioredoxin-like"/>
    <property type="match status" value="1"/>
</dbReference>
<dbReference type="InterPro" id="IPR040079">
    <property type="entry name" value="Glutathione_S-Trfase"/>
</dbReference>
<dbReference type="FunFam" id="3.40.30.10:FF:000142">
    <property type="entry name" value="Elongation factor 1 gamma"/>
    <property type="match status" value="1"/>
</dbReference>
<dbReference type="Gene3D" id="3.40.30.10">
    <property type="entry name" value="Glutaredoxin"/>
    <property type="match status" value="1"/>
</dbReference>
<dbReference type="OrthoDB" id="249703at2759"/>
<dbReference type="GO" id="GO:0005634">
    <property type="term" value="C:nucleus"/>
    <property type="evidence" value="ECO:0007669"/>
    <property type="project" value="TreeGrafter"/>
</dbReference>
<feature type="domain" description="GST N-terminal" evidence="3">
    <location>
        <begin position="2"/>
        <end position="84"/>
    </location>
</feature>
<feature type="domain" description="GST C-terminal" evidence="4">
    <location>
        <begin position="89"/>
        <end position="214"/>
    </location>
</feature>
<evidence type="ECO:0000256" key="1">
    <source>
        <dbReference type="ARBA" id="ARBA00007409"/>
    </source>
</evidence>
<dbReference type="InterPro" id="IPR010987">
    <property type="entry name" value="Glutathione-S-Trfase_C-like"/>
</dbReference>
<evidence type="ECO:0000256" key="2">
    <source>
        <dbReference type="RuleBase" id="RU003494"/>
    </source>
</evidence>
<dbReference type="Pfam" id="PF02798">
    <property type="entry name" value="GST_N"/>
    <property type="match status" value="1"/>
</dbReference>
<dbReference type="PROSITE" id="PS50405">
    <property type="entry name" value="GST_CTER"/>
    <property type="match status" value="1"/>
</dbReference>
<reference evidence="6" key="1">
    <citation type="journal article" date="2013" name="Genome Announc.">
        <title>Draft genome sequence of the grapevine dieback fungus Eutypa lata UCR-EL1.</title>
        <authorList>
            <person name="Blanco-Ulate B."/>
            <person name="Rolshausen P.E."/>
            <person name="Cantu D."/>
        </authorList>
    </citation>
    <scope>NUCLEOTIDE SEQUENCE [LARGE SCALE GENOMIC DNA]</scope>
    <source>
        <strain evidence="6">UCR-EL1</strain>
    </source>
</reference>
<dbReference type="GO" id="GO:0005737">
    <property type="term" value="C:cytoplasm"/>
    <property type="evidence" value="ECO:0007669"/>
    <property type="project" value="TreeGrafter"/>
</dbReference>